<protein>
    <submittedName>
        <fullName evidence="2">Uncharacterized protein</fullName>
    </submittedName>
</protein>
<proteinExistence type="predicted"/>
<feature type="compositionally biased region" description="Low complexity" evidence="1">
    <location>
        <begin position="711"/>
        <end position="720"/>
    </location>
</feature>
<dbReference type="STRING" id="41875.K8F7C3"/>
<dbReference type="GeneID" id="19014061"/>
<feature type="compositionally biased region" description="Acidic residues" evidence="1">
    <location>
        <begin position="9"/>
        <end position="41"/>
    </location>
</feature>
<sequence>MSTRSSYDNDYEDIDNSYEDDDDYDAYDDDEEKGGSIDSEEETNVKKFNLALAFDDDDDDEVAKRFLVSSIYRMASEENLYTGTLINEVYVLKSIDDKIRIKSEFKTVVLDFRRRRRRTGGGCGDSDDDDDDDVKYVKVFHDDDGDDNTLVGKKGKLVSLLPPSSDTTSPSKTNPSITKLLKLITVNVLQNRNLVKTGPHDFLAYHLFASSLGAFKKRSGALDARRKIREGYVRLCLSQNAENDSKENTINYYIFFNLSSQTSKWNALQAYESFRLKNNNNNIKVIPVALVYGENNEENETIDRSSFVWIFNNRNHMHDFYQCVYADSGWREAETLIFAKKNNKNTWPERFRKDLLLEFPKRREKEDLERTTPSVITVAAFAQGVAKSSIVFIAPNMSEKNNNHKNDCTLRKLFQSAGITFTGTSAAFATRAADRVFLSSALNNSKVKIPGVMGIPKKVILQSALTVMAEEYVEKNEFLSSVSNIQRAVRTYAEASKELNCAELCIKSQFYEQNSSKITRIRSAKDLETFAYECRRNRRFSSNNNIQNNFILEPFVETGKVVDFQFVQREESSSESRWLKIYVGGIGPEGKMKALDPACPVGVPEGRRKGKTHAYLDCVKDGKTKKLLFDEKKIESVVKPRIERVLNLTGISGVAMLRCFVNVDSGELIVEDVDHSPDMTERNGTFYHQALRYFHREERDNDLYGKDERSINSSSSSSISTNDGEDDVKNDEKSIEAIDEIAIKKGLENTSFFTRLIAIAMFK</sequence>
<dbReference type="KEGG" id="bpg:Bathy08g00820"/>
<feature type="region of interest" description="Disordered" evidence="1">
    <location>
        <begin position="704"/>
        <end position="731"/>
    </location>
</feature>
<feature type="region of interest" description="Disordered" evidence="1">
    <location>
        <begin position="1"/>
        <end position="41"/>
    </location>
</feature>
<name>K8F7C3_9CHLO</name>
<dbReference type="OrthoDB" id="548179at2759"/>
<dbReference type="Proteomes" id="UP000198341">
    <property type="component" value="Chromosome 8"/>
</dbReference>
<dbReference type="EMBL" id="FO082271">
    <property type="protein sequence ID" value="CCO17478.1"/>
    <property type="molecule type" value="Genomic_DNA"/>
</dbReference>
<evidence type="ECO:0000313" key="2">
    <source>
        <dbReference type="EMBL" id="CCO17478.1"/>
    </source>
</evidence>
<keyword evidence="3" id="KW-1185">Reference proteome</keyword>
<gene>
    <name evidence="2" type="ORF">Bathy08g00820</name>
</gene>
<evidence type="ECO:0000256" key="1">
    <source>
        <dbReference type="SAM" id="MobiDB-lite"/>
    </source>
</evidence>
<accession>K8F7C3</accession>
<dbReference type="RefSeq" id="XP_007511357.1">
    <property type="nucleotide sequence ID" value="XM_007511295.1"/>
</dbReference>
<reference evidence="2 3" key="1">
    <citation type="submission" date="2011-10" db="EMBL/GenBank/DDBJ databases">
        <authorList>
            <person name="Genoscope - CEA"/>
        </authorList>
    </citation>
    <scope>NUCLEOTIDE SEQUENCE [LARGE SCALE GENOMIC DNA]</scope>
    <source>
        <strain evidence="2 3">RCC 1105</strain>
    </source>
</reference>
<organism evidence="2 3">
    <name type="scientific">Bathycoccus prasinos</name>
    <dbReference type="NCBI Taxonomy" id="41875"/>
    <lineage>
        <taxon>Eukaryota</taxon>
        <taxon>Viridiplantae</taxon>
        <taxon>Chlorophyta</taxon>
        <taxon>Mamiellophyceae</taxon>
        <taxon>Mamiellales</taxon>
        <taxon>Bathycoccaceae</taxon>
        <taxon>Bathycoccus</taxon>
    </lineage>
</organism>
<evidence type="ECO:0000313" key="3">
    <source>
        <dbReference type="Proteomes" id="UP000198341"/>
    </source>
</evidence>
<dbReference type="AlphaFoldDB" id="K8F7C3"/>